<evidence type="ECO:0000259" key="1">
    <source>
        <dbReference type="Pfam" id="PF14734"/>
    </source>
</evidence>
<dbReference type="Gene3D" id="2.70.50.70">
    <property type="match status" value="1"/>
</dbReference>
<protein>
    <recommendedName>
        <fullName evidence="1">DUF4469 domain-containing protein</fullName>
    </recommendedName>
</protein>
<dbReference type="EMBL" id="FONA01000004">
    <property type="protein sequence ID" value="SFD95992.1"/>
    <property type="molecule type" value="Genomic_DNA"/>
</dbReference>
<sequence>MAFYYFEKQDPKNPNKIIREYFADEIVDIEDIICASPGGIENFDKYKEIVELIQVPLYETFLKNIAVKTNSGFTLIPHLKESQYQDPELIRIERSNTPIEIEVVPDDPETFLKDKPHIKVEGKHKPEPAWIKKMVDFNALPKFTELSQENLDHYKKVEDEMPTLKEIKRGMKVKILGKHLKIRPLSNKNQGFFLVNSNGKELDLTDFLEVNTTNVLLLSVPKDLPTDSYKIHIRSGWYADDTIERLGESYTFKIV</sequence>
<dbReference type="Pfam" id="PF14734">
    <property type="entry name" value="DUF4469"/>
    <property type="match status" value="1"/>
</dbReference>
<organism evidence="2 3">
    <name type="scientific">Thermophagus xiamenensis</name>
    <dbReference type="NCBI Taxonomy" id="385682"/>
    <lineage>
        <taxon>Bacteria</taxon>
        <taxon>Pseudomonadati</taxon>
        <taxon>Bacteroidota</taxon>
        <taxon>Bacteroidia</taxon>
        <taxon>Marinilabiliales</taxon>
        <taxon>Marinilabiliaceae</taxon>
        <taxon>Thermophagus</taxon>
    </lineage>
</organism>
<gene>
    <name evidence="2" type="ORF">SAMN05444380_104171</name>
</gene>
<dbReference type="OrthoDB" id="9939812at2"/>
<dbReference type="InterPro" id="IPR027824">
    <property type="entry name" value="DUF4469"/>
</dbReference>
<proteinExistence type="predicted"/>
<dbReference type="AlphaFoldDB" id="A0A1I1WLN5"/>
<evidence type="ECO:0000313" key="2">
    <source>
        <dbReference type="EMBL" id="SFD95992.1"/>
    </source>
</evidence>
<keyword evidence="3" id="KW-1185">Reference proteome</keyword>
<dbReference type="CDD" id="cd12843">
    <property type="entry name" value="Bvu_2165_C_like"/>
    <property type="match status" value="1"/>
</dbReference>
<dbReference type="InParanoid" id="A0A1I1WLN5"/>
<accession>A0A1I1WLN5</accession>
<feature type="domain" description="DUF4469" evidence="1">
    <location>
        <begin position="165"/>
        <end position="234"/>
    </location>
</feature>
<dbReference type="RefSeq" id="WP_010528288.1">
    <property type="nucleotide sequence ID" value="NZ_AFSL01000076.1"/>
</dbReference>
<reference evidence="2 3" key="1">
    <citation type="submission" date="2016-10" db="EMBL/GenBank/DDBJ databases">
        <authorList>
            <person name="de Groot N.N."/>
        </authorList>
    </citation>
    <scope>NUCLEOTIDE SEQUENCE [LARGE SCALE GENOMIC DNA]</scope>
    <source>
        <strain evidence="2 3">DSM 19012</strain>
    </source>
</reference>
<evidence type="ECO:0000313" key="3">
    <source>
        <dbReference type="Proteomes" id="UP000181976"/>
    </source>
</evidence>
<name>A0A1I1WLN5_9BACT</name>
<dbReference type="Proteomes" id="UP000181976">
    <property type="component" value="Unassembled WGS sequence"/>
</dbReference>